<dbReference type="InterPro" id="IPR001810">
    <property type="entry name" value="F-box_dom"/>
</dbReference>
<feature type="domain" description="F-box" evidence="1">
    <location>
        <begin position="254"/>
        <end position="300"/>
    </location>
</feature>
<evidence type="ECO:0000313" key="2">
    <source>
        <dbReference type="EMBL" id="CAF9931068.1"/>
    </source>
</evidence>
<reference evidence="2" key="1">
    <citation type="submission" date="2021-03" db="EMBL/GenBank/DDBJ databases">
        <authorList>
            <person name="Tagirdzhanova G."/>
        </authorList>
    </citation>
    <scope>NUCLEOTIDE SEQUENCE</scope>
</reference>
<dbReference type="Proteomes" id="UP000664534">
    <property type="component" value="Unassembled WGS sequence"/>
</dbReference>
<accession>A0A8H3FUE5</accession>
<keyword evidence="3" id="KW-1185">Reference proteome</keyword>
<name>A0A8H3FUE5_9LECA</name>
<dbReference type="EMBL" id="CAJPDT010000059">
    <property type="protein sequence ID" value="CAF9931068.1"/>
    <property type="molecule type" value="Genomic_DNA"/>
</dbReference>
<organism evidence="2 3">
    <name type="scientific">Imshaugia aleurites</name>
    <dbReference type="NCBI Taxonomy" id="172621"/>
    <lineage>
        <taxon>Eukaryota</taxon>
        <taxon>Fungi</taxon>
        <taxon>Dikarya</taxon>
        <taxon>Ascomycota</taxon>
        <taxon>Pezizomycotina</taxon>
        <taxon>Lecanoromycetes</taxon>
        <taxon>OSLEUM clade</taxon>
        <taxon>Lecanoromycetidae</taxon>
        <taxon>Lecanorales</taxon>
        <taxon>Lecanorineae</taxon>
        <taxon>Parmeliaceae</taxon>
        <taxon>Imshaugia</taxon>
    </lineage>
</organism>
<evidence type="ECO:0000259" key="1">
    <source>
        <dbReference type="PROSITE" id="PS50181"/>
    </source>
</evidence>
<dbReference type="AlphaFoldDB" id="A0A8H3FUE5"/>
<comment type="caution">
    <text evidence="2">The sequence shown here is derived from an EMBL/GenBank/DDBJ whole genome shotgun (WGS) entry which is preliminary data.</text>
</comment>
<sequence length="382" mass="44430">MQSGLHEEYCTLCGLPFHLYGDAHDIPDEDEPFHLLWCSYFLALRVPKNTSTGLATEPEIKPYISGIGQHDRRQPRIPPPEYDIRNVAKGMLLMEERGRLMLRWCMAEAQRKEWKDFEPLYVHRWTMKSIEERPYENFLMHPCCWEILLQQHALAGPPTETCLDLKDLGKILIQTPLGPSGRNFRPDWTTDYAGPEYFFWMEKEPDEMLDQVPEWNFLARDSGRARGFDELLAHPPLESAANLSPRIQCGDDEGDIFSCLPPELLTEILVLLPSASVRNLQLASRKIASVHLSSRYWRSRFDFPNELCHVRLPPALLKSGQVGEQWVNWRRLCDQLLHPVGDKYKWWQNRKRITALNRKLVESMPLRGSDGRFKVKDVAKPQ</sequence>
<dbReference type="PROSITE" id="PS50181">
    <property type="entry name" value="FBOX"/>
    <property type="match status" value="1"/>
</dbReference>
<dbReference type="SUPFAM" id="SSF81383">
    <property type="entry name" value="F-box domain"/>
    <property type="match status" value="1"/>
</dbReference>
<dbReference type="OrthoDB" id="5419895at2759"/>
<gene>
    <name evidence="2" type="ORF">IMSHALPRED_008356</name>
</gene>
<protein>
    <recommendedName>
        <fullName evidence="1">F-box domain-containing protein</fullName>
    </recommendedName>
</protein>
<proteinExistence type="predicted"/>
<evidence type="ECO:0000313" key="3">
    <source>
        <dbReference type="Proteomes" id="UP000664534"/>
    </source>
</evidence>
<dbReference type="InterPro" id="IPR036047">
    <property type="entry name" value="F-box-like_dom_sf"/>
</dbReference>